<feature type="transmembrane region" description="Helical" evidence="8">
    <location>
        <begin position="446"/>
        <end position="467"/>
    </location>
</feature>
<keyword evidence="3 10" id="KW-0645">Protease</keyword>
<feature type="transmembrane region" description="Helical" evidence="8">
    <location>
        <begin position="135"/>
        <end position="156"/>
    </location>
</feature>
<evidence type="ECO:0000256" key="3">
    <source>
        <dbReference type="ARBA" id="ARBA00022670"/>
    </source>
</evidence>
<feature type="transmembrane region" description="Helical" evidence="8">
    <location>
        <begin position="20"/>
        <end position="36"/>
    </location>
</feature>
<sequence length="559" mass="60435">MSVRNWPKSTLWRMGSLPSILYLEYLTLFVVLRMLYQRDDLDKLPGFWVELLNLGRDFPNNFAGVYFVGGVICAMFVGLIFWGDRLWRQFAASGIGLKTVDALWLGIHAAALLVSVAIVNAVLATTGISPSAAALLLTACLASAAVSVFALARAFLGPALLGFLGAISPIVAGSLAIGISMSFLASVVQSFWEWLTGPTLHLTAAILQFFAVGIDVVPEERMIVLREFAVIIDSGCSGITGMALVGIFLGGYLFRFRGEYRFPRALLIVPAGTVISFLANGLRLAALVLVGAYVDPGIAKDGFHSMAGWLFFCTVTIGLIALSRQLAWFGTEDRRMVREGDNPAAAYLVPFIAWLTIGLVTGAMTVGLDRFYAIRVVAVLGLLWAFRGEYWQSVLPRLSSGARSGAWVSAAPWAIGLAVFALWLVLVDEDNSRAASMSSEIQQWSSLAAVVWIAFRILGTSIVVPVIEELAFRGFLQRRVFGADFTSVGFGWFSVPSILLSSIAFGLMHSNIVAGILAGCAFSLACYVRGRLTDAMIAHGVANALLCVWVLAFGRWDLW</sequence>
<protein>
    <submittedName>
        <fullName evidence="10">Exosortase E/protease, VPEID-CTERM system</fullName>
    </submittedName>
</protein>
<feature type="transmembrane region" description="Helical" evidence="8">
    <location>
        <begin position="406"/>
        <end position="426"/>
    </location>
</feature>
<evidence type="ECO:0000313" key="10">
    <source>
        <dbReference type="EMBL" id="SON54708.1"/>
    </source>
</evidence>
<dbReference type="NCBIfam" id="TIGR04162">
    <property type="entry name" value="exo_VPEID"/>
    <property type="match status" value="1"/>
</dbReference>
<evidence type="ECO:0000256" key="1">
    <source>
        <dbReference type="ARBA" id="ARBA00004651"/>
    </source>
</evidence>
<keyword evidence="11" id="KW-1185">Reference proteome</keyword>
<feature type="transmembrane region" description="Helical" evidence="8">
    <location>
        <begin position="512"/>
        <end position="528"/>
    </location>
</feature>
<gene>
    <name evidence="10" type="ORF">HDIA_1167</name>
</gene>
<feature type="transmembrane region" description="Helical" evidence="8">
    <location>
        <begin position="306"/>
        <end position="323"/>
    </location>
</feature>
<feature type="transmembrane region" description="Helical" evidence="8">
    <location>
        <begin position="266"/>
        <end position="294"/>
    </location>
</feature>
<dbReference type="KEGG" id="hdi:HDIA_1167"/>
<dbReference type="InterPro" id="IPR014346">
    <property type="entry name" value="Prenyl_protease-related"/>
</dbReference>
<feature type="transmembrane region" description="Helical" evidence="8">
    <location>
        <begin position="344"/>
        <end position="364"/>
    </location>
</feature>
<feature type="transmembrane region" description="Helical" evidence="8">
    <location>
        <begin position="102"/>
        <end position="123"/>
    </location>
</feature>
<organism evidence="10 11">
    <name type="scientific">Hartmannibacter diazotrophicus</name>
    <dbReference type="NCBI Taxonomy" id="1482074"/>
    <lineage>
        <taxon>Bacteria</taxon>
        <taxon>Pseudomonadati</taxon>
        <taxon>Pseudomonadota</taxon>
        <taxon>Alphaproteobacteria</taxon>
        <taxon>Hyphomicrobiales</taxon>
        <taxon>Pleomorphomonadaceae</taxon>
        <taxon>Hartmannibacter</taxon>
    </lineage>
</organism>
<dbReference type="EMBL" id="LT960614">
    <property type="protein sequence ID" value="SON54708.1"/>
    <property type="molecule type" value="Genomic_DNA"/>
</dbReference>
<dbReference type="Proteomes" id="UP000223606">
    <property type="component" value="Chromosome 1"/>
</dbReference>
<dbReference type="InterPro" id="IPR003675">
    <property type="entry name" value="Rce1/LyrA-like_dom"/>
</dbReference>
<keyword evidence="4 8" id="KW-0812">Transmembrane</keyword>
<feature type="transmembrane region" description="Helical" evidence="8">
    <location>
        <begin position="200"/>
        <end position="217"/>
    </location>
</feature>
<keyword evidence="5" id="KW-0378">Hydrolase</keyword>
<dbReference type="NCBIfam" id="TIGR04178">
    <property type="entry name" value="exo_archaeo"/>
    <property type="match status" value="1"/>
</dbReference>
<keyword evidence="7 8" id="KW-0472">Membrane</keyword>
<reference evidence="11" key="1">
    <citation type="submission" date="2017-09" db="EMBL/GenBank/DDBJ databases">
        <title>Genome sequence of Nannocystis excedens DSM 71.</title>
        <authorList>
            <person name="Blom J."/>
        </authorList>
    </citation>
    <scope>NUCLEOTIDE SEQUENCE [LARGE SCALE GENOMIC DNA]</scope>
    <source>
        <strain evidence="11">type strain: E19</strain>
    </source>
</reference>
<dbReference type="InterPro" id="IPR026420">
    <property type="entry name" value="Exo_VPEID"/>
</dbReference>
<dbReference type="OrthoDB" id="8451928at2"/>
<evidence type="ECO:0000256" key="2">
    <source>
        <dbReference type="ARBA" id="ARBA00022475"/>
    </source>
</evidence>
<dbReference type="InterPro" id="IPR026392">
    <property type="entry name" value="Exo/Archaeosortase_dom"/>
</dbReference>
<dbReference type="Pfam" id="PF02517">
    <property type="entry name" value="Rce1-like"/>
    <property type="match status" value="1"/>
</dbReference>
<evidence type="ECO:0000259" key="9">
    <source>
        <dbReference type="Pfam" id="PF02517"/>
    </source>
</evidence>
<feature type="transmembrane region" description="Helical" evidence="8">
    <location>
        <begin position="370"/>
        <end position="386"/>
    </location>
</feature>
<keyword evidence="2" id="KW-1003">Cell membrane</keyword>
<keyword evidence="6 8" id="KW-1133">Transmembrane helix</keyword>
<evidence type="ECO:0000256" key="6">
    <source>
        <dbReference type="ARBA" id="ARBA00022989"/>
    </source>
</evidence>
<comment type="subcellular location">
    <subcellularLocation>
        <location evidence="1">Cell membrane</location>
        <topology evidence="1">Multi-pass membrane protein</topology>
    </subcellularLocation>
</comment>
<dbReference type="GO" id="GO:0004175">
    <property type="term" value="F:endopeptidase activity"/>
    <property type="evidence" value="ECO:0007669"/>
    <property type="project" value="UniProtKB-ARBA"/>
</dbReference>
<feature type="transmembrane region" description="Helical" evidence="8">
    <location>
        <begin position="488"/>
        <end position="506"/>
    </location>
</feature>
<dbReference type="GO" id="GO:0005886">
    <property type="term" value="C:plasma membrane"/>
    <property type="evidence" value="ECO:0007669"/>
    <property type="project" value="UniProtKB-SubCell"/>
</dbReference>
<dbReference type="RefSeq" id="WP_099555229.1">
    <property type="nucleotide sequence ID" value="NZ_LT960614.1"/>
</dbReference>
<evidence type="ECO:0000256" key="4">
    <source>
        <dbReference type="ARBA" id="ARBA00022692"/>
    </source>
</evidence>
<dbReference type="AlphaFoldDB" id="A0A2C9D3H2"/>
<dbReference type="GO" id="GO:0006508">
    <property type="term" value="P:proteolysis"/>
    <property type="evidence" value="ECO:0007669"/>
    <property type="project" value="UniProtKB-KW"/>
</dbReference>
<dbReference type="InterPro" id="IPR019127">
    <property type="entry name" value="Exosortase"/>
</dbReference>
<dbReference type="GO" id="GO:0080120">
    <property type="term" value="P:CAAX-box protein maturation"/>
    <property type="evidence" value="ECO:0007669"/>
    <property type="project" value="UniProtKB-ARBA"/>
</dbReference>
<name>A0A2C9D3H2_9HYPH</name>
<dbReference type="NCBIfam" id="TIGR03008">
    <property type="entry name" value="pepcterm_CAAX"/>
    <property type="match status" value="1"/>
</dbReference>
<proteinExistence type="predicted"/>
<evidence type="ECO:0000313" key="11">
    <source>
        <dbReference type="Proteomes" id="UP000223606"/>
    </source>
</evidence>
<evidence type="ECO:0000256" key="8">
    <source>
        <dbReference type="SAM" id="Phobius"/>
    </source>
</evidence>
<feature type="transmembrane region" description="Helical" evidence="8">
    <location>
        <begin position="162"/>
        <end position="188"/>
    </location>
</feature>
<feature type="domain" description="CAAX prenyl protease 2/Lysostaphin resistance protein A-like" evidence="9">
    <location>
        <begin position="452"/>
        <end position="545"/>
    </location>
</feature>
<feature type="transmembrane region" description="Helical" evidence="8">
    <location>
        <begin position="229"/>
        <end position="254"/>
    </location>
</feature>
<feature type="transmembrane region" description="Helical" evidence="8">
    <location>
        <begin position="62"/>
        <end position="82"/>
    </location>
</feature>
<evidence type="ECO:0000256" key="5">
    <source>
        <dbReference type="ARBA" id="ARBA00022801"/>
    </source>
</evidence>
<evidence type="ECO:0000256" key="7">
    <source>
        <dbReference type="ARBA" id="ARBA00023136"/>
    </source>
</evidence>
<feature type="transmembrane region" description="Helical" evidence="8">
    <location>
        <begin position="535"/>
        <end position="556"/>
    </location>
</feature>
<accession>A0A2C9D3H2</accession>
<dbReference type="Pfam" id="PF09721">
    <property type="entry name" value="Exosortase_EpsH"/>
    <property type="match status" value="1"/>
</dbReference>